<proteinExistence type="predicted"/>
<organism evidence="1 2">
    <name type="scientific">Proteus appendicitidis</name>
    <dbReference type="NCBI Taxonomy" id="3034648"/>
    <lineage>
        <taxon>Bacteria</taxon>
        <taxon>Pseudomonadati</taxon>
        <taxon>Pseudomonadota</taxon>
        <taxon>Gammaproteobacteria</taxon>
        <taxon>Enterobacterales</taxon>
        <taxon>Morganellaceae</taxon>
        <taxon>Proteus</taxon>
    </lineage>
</organism>
<dbReference type="Pfam" id="PF09952">
    <property type="entry name" value="AbiEi_2"/>
    <property type="match status" value="1"/>
</dbReference>
<name>A0ABY8Y7R7_9GAMM</name>
<sequence length="332" mass="38755">MYPDELFMENLYKNLPNRVKILEVDPCVDNQFSHDGVIKMELPNYNTYQFNAEIKLNINKQRIMSYNENLLYRDKSKFILISNYLTPKIQDYCIDNNINFIDSVGNVFINKKDLYLYISGRKGTHLLKKETQMSLGIMKLLFILLSDESNINLTYRDLADLSGISLGMVNKGMNYLKKNNLYRESGGHRRFIFSDDICMQWINDYGRILRPKLKSVYLSGDVNWLDIPLYDGEYWGGEVAASKLTNGYLIPENIQLFTPIPLMDRRKALNMIPVQFSHFQLVEIFWGKSYCLNKRAEALLSVAELVATQDERNIEIAKIINEQYLHIKNTFS</sequence>
<dbReference type="InterPro" id="IPR019238">
    <property type="entry name" value="AbiEi_2"/>
</dbReference>
<dbReference type="RefSeq" id="WP_285804939.1">
    <property type="nucleotide sequence ID" value="NZ_CP127389.1"/>
</dbReference>
<protein>
    <submittedName>
        <fullName evidence="1">Type IV toxin-antitoxin system AbiEi family antitoxin</fullName>
    </submittedName>
</protein>
<dbReference type="EMBL" id="CP127389">
    <property type="protein sequence ID" value="WIV87982.1"/>
    <property type="molecule type" value="Genomic_DNA"/>
</dbReference>
<evidence type="ECO:0000313" key="2">
    <source>
        <dbReference type="Proteomes" id="UP001226651"/>
    </source>
</evidence>
<keyword evidence="2" id="KW-1185">Reference proteome</keyword>
<accession>A0ABY8Y7R7</accession>
<gene>
    <name evidence="1" type="ORF">QQS39_16240</name>
</gene>
<reference evidence="1 2" key="1">
    <citation type="submission" date="2023-06" db="EMBL/GenBank/DDBJ databases">
        <title>Proteus appendicitidis sp. nov., isolated from the appendiceal pus of an appendicitis patient in Yongzhou, China.</title>
        <authorList>
            <person name="Cai X."/>
        </authorList>
    </citation>
    <scope>NUCLEOTIDE SEQUENCE [LARGE SCALE GENOMIC DNA]</scope>
    <source>
        <strain evidence="1 2">HZ0627</strain>
    </source>
</reference>
<evidence type="ECO:0000313" key="1">
    <source>
        <dbReference type="EMBL" id="WIV87982.1"/>
    </source>
</evidence>
<dbReference type="Proteomes" id="UP001226651">
    <property type="component" value="Chromosome"/>
</dbReference>